<keyword evidence="6 7" id="KW-0472">Membrane</keyword>
<feature type="transmembrane region" description="Helical" evidence="7">
    <location>
        <begin position="240"/>
        <end position="264"/>
    </location>
</feature>
<dbReference type="Gene3D" id="2.30.30.60">
    <property type="match status" value="1"/>
</dbReference>
<evidence type="ECO:0000256" key="7">
    <source>
        <dbReference type="SAM" id="Phobius"/>
    </source>
</evidence>
<feature type="transmembrane region" description="Helical" evidence="7">
    <location>
        <begin position="407"/>
        <end position="425"/>
    </location>
</feature>
<keyword evidence="5 7" id="KW-1133">Transmembrane helix</keyword>
<evidence type="ECO:0000313" key="10">
    <source>
        <dbReference type="EMBL" id="SMF20406.1"/>
    </source>
</evidence>
<dbReference type="PANTHER" id="PTHR30347">
    <property type="entry name" value="POTASSIUM CHANNEL RELATED"/>
    <property type="match status" value="1"/>
</dbReference>
<dbReference type="InterPro" id="IPR011014">
    <property type="entry name" value="MscS_channel_TM-2"/>
</dbReference>
<name>A0A1X7DRV5_9BACT</name>
<dbReference type="GO" id="GO:0005886">
    <property type="term" value="C:plasma membrane"/>
    <property type="evidence" value="ECO:0007669"/>
    <property type="project" value="UniProtKB-SubCell"/>
</dbReference>
<accession>A0A1X7DRV5</accession>
<proteinExistence type="inferred from homology"/>
<dbReference type="SUPFAM" id="SSF82689">
    <property type="entry name" value="Mechanosensitive channel protein MscS (YggB), C-terminal domain"/>
    <property type="match status" value="1"/>
</dbReference>
<dbReference type="InterPro" id="IPR010920">
    <property type="entry name" value="LSM_dom_sf"/>
</dbReference>
<dbReference type="Gene3D" id="3.30.70.100">
    <property type="match status" value="1"/>
</dbReference>
<evidence type="ECO:0000313" key="11">
    <source>
        <dbReference type="Proteomes" id="UP000192906"/>
    </source>
</evidence>
<dbReference type="STRING" id="1519643.SAMN06295933_2257"/>
<reference evidence="11" key="1">
    <citation type="submission" date="2017-04" db="EMBL/GenBank/DDBJ databases">
        <authorList>
            <person name="Varghese N."/>
            <person name="Submissions S."/>
        </authorList>
    </citation>
    <scope>NUCLEOTIDE SEQUENCE [LARGE SCALE GENOMIC DNA]</scope>
    <source>
        <strain evidence="11">K3S</strain>
    </source>
</reference>
<evidence type="ECO:0000256" key="5">
    <source>
        <dbReference type="ARBA" id="ARBA00022989"/>
    </source>
</evidence>
<evidence type="ECO:0000256" key="6">
    <source>
        <dbReference type="ARBA" id="ARBA00023136"/>
    </source>
</evidence>
<dbReference type="AlphaFoldDB" id="A0A1X7DRV5"/>
<comment type="similarity">
    <text evidence="2">Belongs to the MscS (TC 1.A.23) family.</text>
</comment>
<evidence type="ECO:0000256" key="2">
    <source>
        <dbReference type="ARBA" id="ARBA00008017"/>
    </source>
</evidence>
<protein>
    <submittedName>
        <fullName evidence="10">Mechanosensitive ion channel</fullName>
    </submittedName>
</protein>
<keyword evidence="4 7" id="KW-0812">Transmembrane</keyword>
<dbReference type="Gene3D" id="1.10.287.1260">
    <property type="match status" value="1"/>
</dbReference>
<keyword evidence="3" id="KW-1003">Cell membrane</keyword>
<dbReference type="Proteomes" id="UP000192906">
    <property type="component" value="Unassembled WGS sequence"/>
</dbReference>
<gene>
    <name evidence="10" type="ORF">SAMN06295933_2257</name>
</gene>
<dbReference type="RefSeq" id="WP_085102205.1">
    <property type="nucleotide sequence ID" value="NZ_FWZU01000003.1"/>
</dbReference>
<evidence type="ECO:0000256" key="1">
    <source>
        <dbReference type="ARBA" id="ARBA00004651"/>
    </source>
</evidence>
<comment type="subcellular location">
    <subcellularLocation>
        <location evidence="1">Cell membrane</location>
        <topology evidence="1">Multi-pass membrane protein</topology>
    </subcellularLocation>
</comment>
<dbReference type="SUPFAM" id="SSF82861">
    <property type="entry name" value="Mechanosensitive channel protein MscS (YggB), transmembrane region"/>
    <property type="match status" value="1"/>
</dbReference>
<dbReference type="InterPro" id="IPR023408">
    <property type="entry name" value="MscS_beta-dom_sf"/>
</dbReference>
<dbReference type="Pfam" id="PF00924">
    <property type="entry name" value="MS_channel_2nd"/>
    <property type="match status" value="1"/>
</dbReference>
<feature type="transmembrane region" description="Helical" evidence="7">
    <location>
        <begin position="633"/>
        <end position="649"/>
    </location>
</feature>
<feature type="domain" description="Mechanosensitive ion channel MscS" evidence="8">
    <location>
        <begin position="632"/>
        <end position="698"/>
    </location>
</feature>
<dbReference type="PANTHER" id="PTHR30347:SF1">
    <property type="entry name" value="MECHANOSENSITIVE CHANNEL MSCK"/>
    <property type="match status" value="1"/>
</dbReference>
<feature type="transmembrane region" description="Helical" evidence="7">
    <location>
        <begin position="431"/>
        <end position="449"/>
    </location>
</feature>
<dbReference type="Pfam" id="PF21082">
    <property type="entry name" value="MS_channel_3rd"/>
    <property type="match status" value="1"/>
</dbReference>
<dbReference type="SUPFAM" id="SSF50182">
    <property type="entry name" value="Sm-like ribonucleoproteins"/>
    <property type="match status" value="1"/>
</dbReference>
<keyword evidence="11" id="KW-1185">Reference proteome</keyword>
<dbReference type="InterPro" id="IPR006685">
    <property type="entry name" value="MscS_channel_2nd"/>
</dbReference>
<feature type="transmembrane region" description="Helical" evidence="7">
    <location>
        <begin position="501"/>
        <end position="528"/>
    </location>
</feature>
<evidence type="ECO:0000256" key="3">
    <source>
        <dbReference type="ARBA" id="ARBA00022475"/>
    </source>
</evidence>
<feature type="transmembrane region" description="Helical" evidence="7">
    <location>
        <begin position="548"/>
        <end position="570"/>
    </location>
</feature>
<dbReference type="GO" id="GO:0008381">
    <property type="term" value="F:mechanosensitive monoatomic ion channel activity"/>
    <property type="evidence" value="ECO:0007669"/>
    <property type="project" value="UniProtKB-ARBA"/>
</dbReference>
<dbReference type="InterPro" id="IPR049278">
    <property type="entry name" value="MS_channel_C"/>
</dbReference>
<organism evidence="10 11">
    <name type="scientific">Desulfovibrio gilichinskyi</name>
    <dbReference type="NCBI Taxonomy" id="1519643"/>
    <lineage>
        <taxon>Bacteria</taxon>
        <taxon>Pseudomonadati</taxon>
        <taxon>Thermodesulfobacteriota</taxon>
        <taxon>Desulfovibrionia</taxon>
        <taxon>Desulfovibrionales</taxon>
        <taxon>Desulfovibrionaceae</taxon>
        <taxon>Desulfovibrio</taxon>
    </lineage>
</organism>
<feature type="domain" description="Mechanosensitive ion channel MscS C-terminal" evidence="9">
    <location>
        <begin position="715"/>
        <end position="788"/>
    </location>
</feature>
<evidence type="ECO:0000259" key="9">
    <source>
        <dbReference type="Pfam" id="PF21082"/>
    </source>
</evidence>
<dbReference type="OrthoDB" id="9799209at2"/>
<feature type="transmembrane region" description="Helical" evidence="7">
    <location>
        <begin position="367"/>
        <end position="387"/>
    </location>
</feature>
<feature type="transmembrane region" description="Helical" evidence="7">
    <location>
        <begin position="591"/>
        <end position="613"/>
    </location>
</feature>
<dbReference type="EMBL" id="FWZU01000003">
    <property type="protein sequence ID" value="SMF20406.1"/>
    <property type="molecule type" value="Genomic_DNA"/>
</dbReference>
<dbReference type="InterPro" id="IPR052702">
    <property type="entry name" value="MscS-like_channel"/>
</dbReference>
<evidence type="ECO:0000256" key="4">
    <source>
        <dbReference type="ARBA" id="ARBA00022692"/>
    </source>
</evidence>
<feature type="transmembrane region" description="Helical" evidence="7">
    <location>
        <begin position="284"/>
        <end position="302"/>
    </location>
</feature>
<sequence>MTTYKKNTITLVLIVISLLYVSLINEVHAESTKQTWTYMLEGIEHDINEQNTAVQNLQKKLPEMLEIFDHRIFKAKDRLDQLKLLRGLAKQTPWSYRTILLQLEDLKDYVLYAKKDLLVEKNRLKKIKKDIDLLSELNIENSLELNVKKELLTKTIDSFKQIRNLSSVIKKELDVALTHADETINEISQNKKITTKYYAGSMESFYFQEGPSLLDSTNWQDISYAFEEWQQGHSKFYYPLFVWVNWTNFMTYMAIIAFACWIFLRQAVKILLKRSIFANHSMSAYNFGLIMLSLGAGIFIARQVTLFTSNQITGLVWSELITLGIIICARNFLWANEKTKPAKLMHSPMFTLWCLMTAGDILHMLTIPVECIGTIWIFFSLIALVVIRENRKKQSLKITKTTSKITMYILALCSVLTLFGLGTQAMMSTQLWFLFLVTLQICNALKTIMVTSEPSVVQTEQIRIENESESKYEPGPETGRVPPINEDSAINNSQHNHMIQLMYPLSISVIIFFFIAWATAYMGGIPFAKFVFRHMDIKIAGAAISIKSLFYILILFFTSRLILFWLKTVVSTTSIAGRKMESALAHTFSTIGSYLVWVFFILSSLYLLGIPMATLTWIASGLSIGIGFGLKDIVSNFVSGLIILFGGSIKKGDILQRNKIIGRVEDVSIRNTTMRALDNSMVIIPNSSFLKGEIVNLNFRDSRIRVAIPITLVPGSKIEKAKKIMLKTVRDHPKVMSEPEPSILFKRFGNFGLEFEIYFWVRNFEDQYPTESEIVDNLDQALQDKKITIAFRGIKVKYKPKGDEAAQINAQREALKEKRRDSSRYFKAAALRRHRNLLKLEREKPQ</sequence>
<dbReference type="InterPro" id="IPR011066">
    <property type="entry name" value="MscS_channel_C_sf"/>
</dbReference>
<evidence type="ECO:0000259" key="8">
    <source>
        <dbReference type="Pfam" id="PF00924"/>
    </source>
</evidence>